<dbReference type="Gene3D" id="1.10.357.10">
    <property type="entry name" value="Tetracycline Repressor, domain 2"/>
    <property type="match status" value="1"/>
</dbReference>
<dbReference type="InterPro" id="IPR009057">
    <property type="entry name" value="Homeodomain-like_sf"/>
</dbReference>
<evidence type="ECO:0000256" key="1">
    <source>
        <dbReference type="ARBA" id="ARBA00023015"/>
    </source>
</evidence>
<feature type="domain" description="HTH tetR-type" evidence="5">
    <location>
        <begin position="7"/>
        <end position="67"/>
    </location>
</feature>
<evidence type="ECO:0000313" key="7">
    <source>
        <dbReference type="Proteomes" id="UP000294744"/>
    </source>
</evidence>
<dbReference type="PROSITE" id="PS50977">
    <property type="entry name" value="HTH_TETR_2"/>
    <property type="match status" value="1"/>
</dbReference>
<name>A0A4R4UWQ9_9PSEU</name>
<evidence type="ECO:0000256" key="2">
    <source>
        <dbReference type="ARBA" id="ARBA00023125"/>
    </source>
</evidence>
<dbReference type="SUPFAM" id="SSF48498">
    <property type="entry name" value="Tetracyclin repressor-like, C-terminal domain"/>
    <property type="match status" value="1"/>
</dbReference>
<keyword evidence="7" id="KW-1185">Reference proteome</keyword>
<dbReference type="Pfam" id="PF00440">
    <property type="entry name" value="TetR_N"/>
    <property type="match status" value="1"/>
</dbReference>
<evidence type="ECO:0000256" key="4">
    <source>
        <dbReference type="PROSITE-ProRule" id="PRU00335"/>
    </source>
</evidence>
<evidence type="ECO:0000313" key="6">
    <source>
        <dbReference type="EMBL" id="TDC95026.1"/>
    </source>
</evidence>
<comment type="caution">
    <text evidence="6">The sequence shown here is derived from an EMBL/GenBank/DDBJ whole genome shotgun (WGS) entry which is preliminary data.</text>
</comment>
<proteinExistence type="predicted"/>
<keyword evidence="1" id="KW-0805">Transcription regulation</keyword>
<feature type="DNA-binding region" description="H-T-H motif" evidence="4">
    <location>
        <begin position="30"/>
        <end position="49"/>
    </location>
</feature>
<sequence>MVVGKGEQVRAQLIEAAVRLLADEGPQSLQARRLAREIGTSTMAVYHYFGGVPQLLRGVAEDGFRRLTRRLDTLPTTEDPVADLLRQALTYRGFARENPHLHDLMFDLSAPAGHPESAEGEASWPAVAFGRLGAATERAISAERLDRAEASDVAAQLWSAVHGFVTLELAGRFAHADPLAEVLVPLAANLLRGLGDEPDEARTSIESAFS</sequence>
<accession>A0A4R4UWQ9</accession>
<evidence type="ECO:0000256" key="3">
    <source>
        <dbReference type="ARBA" id="ARBA00023163"/>
    </source>
</evidence>
<protein>
    <submittedName>
        <fullName evidence="6">TetR/AcrR family transcriptional regulator</fullName>
    </submittedName>
</protein>
<dbReference type="GO" id="GO:0003700">
    <property type="term" value="F:DNA-binding transcription factor activity"/>
    <property type="evidence" value="ECO:0007669"/>
    <property type="project" value="TreeGrafter"/>
</dbReference>
<dbReference type="SUPFAM" id="SSF46689">
    <property type="entry name" value="Homeodomain-like"/>
    <property type="match status" value="1"/>
</dbReference>
<dbReference type="EMBL" id="SMKV01000005">
    <property type="protein sequence ID" value="TDC95026.1"/>
    <property type="molecule type" value="Genomic_DNA"/>
</dbReference>
<keyword evidence="2 4" id="KW-0238">DNA-binding</keyword>
<dbReference type="RefSeq" id="WP_132620114.1">
    <property type="nucleotide sequence ID" value="NZ_SMKV01000005.1"/>
</dbReference>
<dbReference type="PANTHER" id="PTHR30055">
    <property type="entry name" value="HTH-TYPE TRANSCRIPTIONAL REGULATOR RUTR"/>
    <property type="match status" value="1"/>
</dbReference>
<reference evidence="6 7" key="1">
    <citation type="submission" date="2019-03" db="EMBL/GenBank/DDBJ databases">
        <title>Draft genome sequences of novel Actinobacteria.</title>
        <authorList>
            <person name="Sahin N."/>
            <person name="Ay H."/>
            <person name="Saygin H."/>
        </authorList>
    </citation>
    <scope>NUCLEOTIDE SEQUENCE [LARGE SCALE GENOMIC DNA]</scope>
    <source>
        <strain evidence="6 7">16K404</strain>
    </source>
</reference>
<dbReference type="InterPro" id="IPR050109">
    <property type="entry name" value="HTH-type_TetR-like_transc_reg"/>
</dbReference>
<dbReference type="InterPro" id="IPR001647">
    <property type="entry name" value="HTH_TetR"/>
</dbReference>
<dbReference type="Pfam" id="PF13305">
    <property type="entry name" value="TetR_C_33"/>
    <property type="match status" value="1"/>
</dbReference>
<evidence type="ECO:0000259" key="5">
    <source>
        <dbReference type="PROSITE" id="PS50977"/>
    </source>
</evidence>
<keyword evidence="3" id="KW-0804">Transcription</keyword>
<dbReference type="AlphaFoldDB" id="A0A4R4UWQ9"/>
<dbReference type="GO" id="GO:0000976">
    <property type="term" value="F:transcription cis-regulatory region binding"/>
    <property type="evidence" value="ECO:0007669"/>
    <property type="project" value="TreeGrafter"/>
</dbReference>
<dbReference type="InterPro" id="IPR025996">
    <property type="entry name" value="MT1864/Rv1816-like_C"/>
</dbReference>
<gene>
    <name evidence="6" type="ORF">E1161_05135</name>
</gene>
<dbReference type="OrthoDB" id="4709966at2"/>
<dbReference type="PANTHER" id="PTHR30055:SF209">
    <property type="entry name" value="POSSIBLE TRANSCRIPTIONAL REGULATORY PROTEIN (PROBABLY TETR-FAMILY)"/>
    <property type="match status" value="1"/>
</dbReference>
<dbReference type="Proteomes" id="UP000294744">
    <property type="component" value="Unassembled WGS sequence"/>
</dbReference>
<dbReference type="InterPro" id="IPR036271">
    <property type="entry name" value="Tet_transcr_reg_TetR-rel_C_sf"/>
</dbReference>
<organism evidence="6 7">
    <name type="scientific">Saccharopolyspora aridisoli</name>
    <dbReference type="NCBI Taxonomy" id="2530385"/>
    <lineage>
        <taxon>Bacteria</taxon>
        <taxon>Bacillati</taxon>
        <taxon>Actinomycetota</taxon>
        <taxon>Actinomycetes</taxon>
        <taxon>Pseudonocardiales</taxon>
        <taxon>Pseudonocardiaceae</taxon>
        <taxon>Saccharopolyspora</taxon>
    </lineage>
</organism>